<dbReference type="RefSeq" id="WP_084840921.1">
    <property type="nucleotide sequence ID" value="NZ_ARYN01000005.1"/>
</dbReference>
<dbReference type="InterPro" id="IPR033985">
    <property type="entry name" value="SusD-like_N"/>
</dbReference>
<evidence type="ECO:0000256" key="4">
    <source>
        <dbReference type="ARBA" id="ARBA00023136"/>
    </source>
</evidence>
<proteinExistence type="inferred from homology"/>
<keyword evidence="5" id="KW-0998">Cell outer membrane</keyword>
<dbReference type="Proteomes" id="UP000192746">
    <property type="component" value="Unassembled WGS sequence"/>
</dbReference>
<evidence type="ECO:0000259" key="6">
    <source>
        <dbReference type="Pfam" id="PF07980"/>
    </source>
</evidence>
<evidence type="ECO:0000256" key="5">
    <source>
        <dbReference type="ARBA" id="ARBA00023237"/>
    </source>
</evidence>
<evidence type="ECO:0000313" key="8">
    <source>
        <dbReference type="EMBL" id="ORL46251.1"/>
    </source>
</evidence>
<dbReference type="InterPro" id="IPR012944">
    <property type="entry name" value="SusD_RagB_dom"/>
</dbReference>
<name>A0A1Y1T5C4_9FLAO</name>
<dbReference type="GO" id="GO:0009279">
    <property type="term" value="C:cell outer membrane"/>
    <property type="evidence" value="ECO:0007669"/>
    <property type="project" value="UniProtKB-SubCell"/>
</dbReference>
<evidence type="ECO:0000259" key="7">
    <source>
        <dbReference type="Pfam" id="PF14322"/>
    </source>
</evidence>
<dbReference type="STRING" id="1185767.IIF7_06766"/>
<comment type="caution">
    <text evidence="8">The sequence shown here is derived from an EMBL/GenBank/DDBJ whole genome shotgun (WGS) entry which is preliminary data.</text>
</comment>
<comment type="similarity">
    <text evidence="2">Belongs to the SusD family.</text>
</comment>
<dbReference type="EMBL" id="ARYN01000005">
    <property type="protein sequence ID" value="ORL46251.1"/>
    <property type="molecule type" value="Genomic_DNA"/>
</dbReference>
<keyword evidence="9" id="KW-1185">Reference proteome</keyword>
<sequence>MEIRLEKNKIKSISKKLKTRFNGLALGMLSMLALQSCEDNFLDVVPDNIATIDQAFNLRNEAEKYLFTCYSYMPRSADMHHNPAMLAGDELWIPDQRQAYTVYSLDIAMGLQRVSNPYFNAWDGYYQGGGPNDSYPLFDGIRHCNIFIENMQNPDQVPDITASERERWIAEVKVLKAYYHFYLMRMYGPIPIMRENVAIDAPSEALNVAREPFDDGIDYIVSLLDEAAAVLPPVITDINTELGRITAPIARGIKAKVLLTAASPLYNGNTDLASFVNAEGTPLINTQYDENKWQLAADAALEAIEAAEGAGNSLYEFPGSAFALSDTTETKLSIRNAVTERWNSEIVWGNTQSRATDIQRQSMSPLTAEHGHRDAEKVLSPTLEMAQMFYSSNGVPINEDNTLDFTDIEELREAGQDDRFNIQLGYETSILNFNREPRFYADLGFDGSIWYKYDAGSEDTRFHIEGKYTDYAGSNHAFYFNVTGYYLKKLVNWNQSFSSSGATYRSYAWPEMRLADLYLMYAEALNEVSGPSATVYDYLDRIRTRAGLEGVQESWQNYSVNPEKPNTQTGLREIIHRERNIELAFEGHRYWDLLRWKTAVQELNEPIFGWNVYGDDDISYYQVTTLFQQRFVAPRDYFWPMAENALLQNSNLVQNPGW</sequence>
<dbReference type="SUPFAM" id="SSF48452">
    <property type="entry name" value="TPR-like"/>
    <property type="match status" value="1"/>
</dbReference>
<dbReference type="Pfam" id="PF07980">
    <property type="entry name" value="SusD_RagB"/>
    <property type="match status" value="1"/>
</dbReference>
<comment type="subcellular location">
    <subcellularLocation>
        <location evidence="1">Cell outer membrane</location>
    </subcellularLocation>
</comment>
<dbReference type="AlphaFoldDB" id="A0A1Y1T5C4"/>
<gene>
    <name evidence="8" type="ORF">IIF7_06766</name>
</gene>
<keyword evidence="4" id="KW-0472">Membrane</keyword>
<evidence type="ECO:0000256" key="3">
    <source>
        <dbReference type="ARBA" id="ARBA00022729"/>
    </source>
</evidence>
<feature type="domain" description="RagB/SusD" evidence="6">
    <location>
        <begin position="345"/>
        <end position="658"/>
    </location>
</feature>
<dbReference type="InterPro" id="IPR011990">
    <property type="entry name" value="TPR-like_helical_dom_sf"/>
</dbReference>
<evidence type="ECO:0000256" key="2">
    <source>
        <dbReference type="ARBA" id="ARBA00006275"/>
    </source>
</evidence>
<feature type="domain" description="SusD-like N-terminal" evidence="7">
    <location>
        <begin position="137"/>
        <end position="236"/>
    </location>
</feature>
<reference evidence="8 9" key="1">
    <citation type="submission" date="2013-04" db="EMBL/GenBank/DDBJ databases">
        <title>Zunongwangia sp. 22II14-10F7 Genome Sequencing.</title>
        <authorList>
            <person name="Lai Q."/>
            <person name="Shao Z."/>
        </authorList>
    </citation>
    <scope>NUCLEOTIDE SEQUENCE [LARGE SCALE GENOMIC DNA]</scope>
    <source>
        <strain evidence="8 9">22II14-10F7</strain>
    </source>
</reference>
<evidence type="ECO:0000313" key="9">
    <source>
        <dbReference type="Proteomes" id="UP000192746"/>
    </source>
</evidence>
<evidence type="ECO:0008006" key="10">
    <source>
        <dbReference type="Google" id="ProtNLM"/>
    </source>
</evidence>
<accession>A0A1Y1T5C4</accession>
<protein>
    <recommendedName>
        <fullName evidence="10">RagB/SusD domain-containing protein</fullName>
    </recommendedName>
</protein>
<dbReference type="Pfam" id="PF14322">
    <property type="entry name" value="SusD-like_3"/>
    <property type="match status" value="1"/>
</dbReference>
<keyword evidence="3" id="KW-0732">Signal</keyword>
<dbReference type="Gene3D" id="1.25.40.390">
    <property type="match status" value="1"/>
</dbReference>
<dbReference type="OrthoDB" id="5694214at2"/>
<organism evidence="8 9">
    <name type="scientific">Zunongwangia atlantica 22II14-10F7</name>
    <dbReference type="NCBI Taxonomy" id="1185767"/>
    <lineage>
        <taxon>Bacteria</taxon>
        <taxon>Pseudomonadati</taxon>
        <taxon>Bacteroidota</taxon>
        <taxon>Flavobacteriia</taxon>
        <taxon>Flavobacteriales</taxon>
        <taxon>Flavobacteriaceae</taxon>
        <taxon>Zunongwangia</taxon>
    </lineage>
</organism>
<evidence type="ECO:0000256" key="1">
    <source>
        <dbReference type="ARBA" id="ARBA00004442"/>
    </source>
</evidence>